<dbReference type="SUPFAM" id="SSF52777">
    <property type="entry name" value="CoA-dependent acyltransferases"/>
    <property type="match status" value="1"/>
</dbReference>
<name>A0A7G9WEG7_9FIRM</name>
<keyword evidence="1" id="KW-0808">Transferase</keyword>
<sequence>MERKLQCRKLDMSCYPRKAHFQYFCSMAYPYAGMTVNVDVTKLAERAKAAKESFFLHMLYAAGNAANQVQSFRQRIVENEIWEYDACKTSHTVLKPDDTYAYCQADPVLPFPQFLRETATRQTAVRENGGLDEAEDPLAYYFISCVPWISYTDVTQPVSNPPDSNPRIVWGKYFWQGARLLMPVTVLVHHALVDGRQIADFYEALDVQIQK</sequence>
<dbReference type="InterPro" id="IPR023213">
    <property type="entry name" value="CAT-like_dom_sf"/>
</dbReference>
<dbReference type="Pfam" id="PF00302">
    <property type="entry name" value="CAT"/>
    <property type="match status" value="1"/>
</dbReference>
<accession>A0A7G9WEG7</accession>
<dbReference type="RefSeq" id="WP_212506146.1">
    <property type="nucleotide sequence ID" value="NZ_CP060696.1"/>
</dbReference>
<organism evidence="1 2">
    <name type="scientific">Caproicibacterium amylolyticum</name>
    <dbReference type="NCBI Taxonomy" id="2766537"/>
    <lineage>
        <taxon>Bacteria</taxon>
        <taxon>Bacillati</taxon>
        <taxon>Bacillota</taxon>
        <taxon>Clostridia</taxon>
        <taxon>Eubacteriales</taxon>
        <taxon>Oscillospiraceae</taxon>
        <taxon>Caproicibacterium</taxon>
    </lineage>
</organism>
<dbReference type="AlphaFoldDB" id="A0A7G9WEG7"/>
<dbReference type="EMBL" id="CP060696">
    <property type="protein sequence ID" value="QNO17079.1"/>
    <property type="molecule type" value="Genomic_DNA"/>
</dbReference>
<gene>
    <name evidence="1" type="ORF">H6X83_08920</name>
</gene>
<dbReference type="SMART" id="SM01059">
    <property type="entry name" value="CAT"/>
    <property type="match status" value="1"/>
</dbReference>
<dbReference type="Gene3D" id="3.30.559.10">
    <property type="entry name" value="Chloramphenicol acetyltransferase-like domain"/>
    <property type="match status" value="1"/>
</dbReference>
<dbReference type="PANTHER" id="PTHR38474:SF1">
    <property type="entry name" value="SLR0299 PROTEIN"/>
    <property type="match status" value="1"/>
</dbReference>
<dbReference type="PANTHER" id="PTHR38474">
    <property type="entry name" value="SLR0299 PROTEIN"/>
    <property type="match status" value="1"/>
</dbReference>
<keyword evidence="2" id="KW-1185">Reference proteome</keyword>
<evidence type="ECO:0000313" key="2">
    <source>
        <dbReference type="Proteomes" id="UP000516046"/>
    </source>
</evidence>
<dbReference type="Proteomes" id="UP000516046">
    <property type="component" value="Chromosome"/>
</dbReference>
<evidence type="ECO:0000313" key="1">
    <source>
        <dbReference type="EMBL" id="QNO17079.1"/>
    </source>
</evidence>
<reference evidence="1 2" key="1">
    <citation type="submission" date="2020-08" db="EMBL/GenBank/DDBJ databases">
        <authorList>
            <person name="Ren C."/>
            <person name="Gu Y."/>
            <person name="Xu Y."/>
        </authorList>
    </citation>
    <scope>NUCLEOTIDE SEQUENCE [LARGE SCALE GENOMIC DNA]</scope>
    <source>
        <strain evidence="1 2">LBM18003</strain>
    </source>
</reference>
<dbReference type="InterPro" id="IPR001707">
    <property type="entry name" value="Cmp_AcTrfase"/>
</dbReference>
<protein>
    <submittedName>
        <fullName evidence="1">Chloramphenicol acetyltransferase</fullName>
    </submittedName>
</protein>
<dbReference type="KEGG" id="caml:H6X83_08920"/>
<proteinExistence type="predicted"/>
<dbReference type="GO" id="GO:0008811">
    <property type="term" value="F:chloramphenicol O-acetyltransferase activity"/>
    <property type="evidence" value="ECO:0007669"/>
    <property type="project" value="InterPro"/>
</dbReference>